<keyword evidence="2" id="KW-0614">Plasmid</keyword>
<dbReference type="eggNOG" id="COG2207">
    <property type="taxonomic scope" value="Bacteria"/>
</dbReference>
<dbReference type="Proteomes" id="UP000019151">
    <property type="component" value="Plasmid 2"/>
</dbReference>
<protein>
    <submittedName>
        <fullName evidence="2">Uncharacterized protein</fullName>
    </submittedName>
</protein>
<dbReference type="AlphaFoldDB" id="W0RS52"/>
<keyword evidence="1" id="KW-0812">Transmembrane</keyword>
<dbReference type="KEGG" id="gba:J421_5742"/>
<proteinExistence type="predicted"/>
<dbReference type="EMBL" id="CP007130">
    <property type="protein sequence ID" value="AHG93277.1"/>
    <property type="molecule type" value="Genomic_DNA"/>
</dbReference>
<evidence type="ECO:0000313" key="3">
    <source>
        <dbReference type="Proteomes" id="UP000019151"/>
    </source>
</evidence>
<evidence type="ECO:0000313" key="2">
    <source>
        <dbReference type="EMBL" id="AHG93277.1"/>
    </source>
</evidence>
<dbReference type="FunCoup" id="W0RS52">
    <property type="interactions" value="2"/>
</dbReference>
<accession>W0RS52</accession>
<geneLocation type="plasmid" evidence="2 3">
    <name>2</name>
</geneLocation>
<name>W0RS52_9BACT</name>
<feature type="transmembrane region" description="Helical" evidence="1">
    <location>
        <begin position="34"/>
        <end position="53"/>
    </location>
</feature>
<reference evidence="2 3" key="1">
    <citation type="journal article" date="2014" name="Genome Announc.">
        <title>Genome Sequence and Methylome of Soil Bacterium Gemmatirosa kalamazoonensis KBS708T, a Member of the Rarely Cultivated Gemmatimonadetes Phylum.</title>
        <authorList>
            <person name="Debruyn J.M."/>
            <person name="Radosevich M."/>
            <person name="Wommack K.E."/>
            <person name="Polson S.W."/>
            <person name="Hauser L.J."/>
            <person name="Fawaz M.N."/>
            <person name="Korlach J."/>
            <person name="Tsai Y.C."/>
        </authorList>
    </citation>
    <scope>NUCLEOTIDE SEQUENCE [LARGE SCALE GENOMIC DNA]</scope>
    <source>
        <strain evidence="2 3">KBS708</strain>
        <plasmid evidence="3">Plasmid 2</plasmid>
    </source>
</reference>
<keyword evidence="1" id="KW-0472">Membrane</keyword>
<gene>
    <name evidence="2" type="ORF">J421_5742</name>
</gene>
<keyword evidence="1" id="KW-1133">Transmembrane helix</keyword>
<dbReference type="InParanoid" id="W0RS52"/>
<organism evidence="2 3">
    <name type="scientific">Gemmatirosa kalamazoonensis</name>
    <dbReference type="NCBI Taxonomy" id="861299"/>
    <lineage>
        <taxon>Bacteria</taxon>
        <taxon>Pseudomonadati</taxon>
        <taxon>Gemmatimonadota</taxon>
        <taxon>Gemmatimonadia</taxon>
        <taxon>Gemmatimonadales</taxon>
        <taxon>Gemmatimonadaceae</taxon>
        <taxon>Gemmatirosa</taxon>
    </lineage>
</organism>
<dbReference type="HOGENOM" id="CLU_1060726_0_0_0"/>
<sequence length="262" mass="27955">MQGFMRYIDGVASFTGVQAPTAAPHRWRQRYVRAATAVGAALVATFAVATSAANAQVGRMPTGWYAVGAGTGDYLVGTDLSRRDGGQGEGGGTIRSLVATPRHVATLQQSIRADLYRGQRVRLSGFLKTGAQAGTFGMASLWMRVDGPSGLESTDYMQDRPIMQNTAWARYEVVLDVPPNAVGISLGALLEGQGQVWLDDVALEPVGLDVPLTGRPGPVVAPGNSPGELRQDALRLRHKRVVYRDALLRPVNLGFLEGTRTP</sequence>
<dbReference type="Gene3D" id="2.60.120.260">
    <property type="entry name" value="Galactose-binding domain-like"/>
    <property type="match status" value="1"/>
</dbReference>
<evidence type="ECO:0000256" key="1">
    <source>
        <dbReference type="SAM" id="Phobius"/>
    </source>
</evidence>
<keyword evidence="3" id="KW-1185">Reference proteome</keyword>